<reference evidence="2 3" key="1">
    <citation type="submission" date="2020-05" db="EMBL/GenBank/DDBJ databases">
        <title>Distinct polysaccharide utilization as determinants for interspecies competition between intestinal Prevotella spp.</title>
        <authorList>
            <person name="Galvez E.J.C."/>
            <person name="Iljazovic A."/>
            <person name="Strowig T."/>
        </authorList>
    </citation>
    <scope>NUCLEOTIDE SEQUENCE [LARGE SCALE GENOMIC DNA]</scope>
    <source>
        <strain evidence="2 3">PMUR</strain>
    </source>
</reference>
<accession>A0ABX2ALI4</accession>
<dbReference type="PROSITE" id="PS51257">
    <property type="entry name" value="PROKAR_LIPOPROTEIN"/>
    <property type="match status" value="1"/>
</dbReference>
<evidence type="ECO:0000313" key="2">
    <source>
        <dbReference type="EMBL" id="NPD91899.1"/>
    </source>
</evidence>
<dbReference type="Gene3D" id="2.60.40.1080">
    <property type="match status" value="1"/>
</dbReference>
<name>A0ABX2ALI4_9BACT</name>
<dbReference type="Pfam" id="PF02368">
    <property type="entry name" value="Big_2"/>
    <property type="match status" value="1"/>
</dbReference>
<evidence type="ECO:0000313" key="3">
    <source>
        <dbReference type="Proteomes" id="UP000714420"/>
    </source>
</evidence>
<proteinExistence type="predicted"/>
<dbReference type="InterPro" id="IPR003343">
    <property type="entry name" value="Big_2"/>
</dbReference>
<comment type="caution">
    <text evidence="2">The sequence shown here is derived from an EMBL/GenBank/DDBJ whole genome shotgun (WGS) entry which is preliminary data.</text>
</comment>
<gene>
    <name evidence="2" type="ORF">HPS56_05955</name>
</gene>
<feature type="domain" description="BIG2" evidence="1">
    <location>
        <begin position="35"/>
        <end position="83"/>
    </location>
</feature>
<organism evidence="2 3">
    <name type="scientific">Xylanibacter muris</name>
    <dbReference type="NCBI Taxonomy" id="2736290"/>
    <lineage>
        <taxon>Bacteria</taxon>
        <taxon>Pseudomonadati</taxon>
        <taxon>Bacteroidota</taxon>
        <taxon>Bacteroidia</taxon>
        <taxon>Bacteroidales</taxon>
        <taxon>Prevotellaceae</taxon>
        <taxon>Xylanibacter</taxon>
    </lineage>
</organism>
<keyword evidence="3" id="KW-1185">Reference proteome</keyword>
<dbReference type="RefSeq" id="WP_172275245.1">
    <property type="nucleotide sequence ID" value="NZ_CASGMU010000003.1"/>
</dbReference>
<dbReference type="EMBL" id="JABKKF010000004">
    <property type="protein sequence ID" value="NPD91899.1"/>
    <property type="molecule type" value="Genomic_DNA"/>
</dbReference>
<sequence length="228" mass="24831">MKQFFIAASVMLAASFFITGCDDDDFSINRKEIMLHAGETYQLSANEAATWAIGNNFIASISSGGLVTGNHVGTTVAKAVSGSEVAYCGVVVTARYNTFSEPILNASYNINMVKKAERRRLISATNTTATFEGGKKNVNYLKYHFSPAGGRMDSIQVEIEHNGASEVYTEVSGFLEERYQEVELSEPVSGIRWFASGASSDDTQSSFTVKYVRNMPSKGNCSLITYVL</sequence>
<dbReference type="Proteomes" id="UP000714420">
    <property type="component" value="Unassembled WGS sequence"/>
</dbReference>
<protein>
    <recommendedName>
        <fullName evidence="1">BIG2 domain-containing protein</fullName>
    </recommendedName>
</protein>
<dbReference type="SUPFAM" id="SSF49373">
    <property type="entry name" value="Invasin/intimin cell-adhesion fragments"/>
    <property type="match status" value="1"/>
</dbReference>
<evidence type="ECO:0000259" key="1">
    <source>
        <dbReference type="Pfam" id="PF02368"/>
    </source>
</evidence>
<dbReference type="InterPro" id="IPR008964">
    <property type="entry name" value="Invasin/intimin_cell_adhesion"/>
</dbReference>